<feature type="region of interest" description="Disordered" evidence="1">
    <location>
        <begin position="86"/>
        <end position="106"/>
    </location>
</feature>
<sequence>MLESKRASVGLAQTDNGDTTPVAAPNISYIKFYLVSLTYQAAILYRLLVVYLHRKSQQEIACGSTVHSLTLEKTVKSVTQLLRSDEGKDLKEAQEPKELSSEYKFK</sequence>
<evidence type="ECO:0000313" key="3">
    <source>
        <dbReference type="Proteomes" id="UP001050691"/>
    </source>
</evidence>
<dbReference type="Proteomes" id="UP001050691">
    <property type="component" value="Unassembled WGS sequence"/>
</dbReference>
<protein>
    <submittedName>
        <fullName evidence="2">Uncharacterized protein</fullName>
    </submittedName>
</protein>
<name>A0AAV5ALB2_9AGAM</name>
<evidence type="ECO:0000313" key="2">
    <source>
        <dbReference type="EMBL" id="GJJ15225.1"/>
    </source>
</evidence>
<comment type="caution">
    <text evidence="2">The sequence shown here is derived from an EMBL/GenBank/DDBJ whole genome shotgun (WGS) entry which is preliminary data.</text>
</comment>
<dbReference type="AlphaFoldDB" id="A0AAV5ALB2"/>
<dbReference type="EMBL" id="BPWL01000010">
    <property type="protein sequence ID" value="GJJ15225.1"/>
    <property type="molecule type" value="Genomic_DNA"/>
</dbReference>
<proteinExistence type="predicted"/>
<evidence type="ECO:0000256" key="1">
    <source>
        <dbReference type="SAM" id="MobiDB-lite"/>
    </source>
</evidence>
<gene>
    <name evidence="2" type="ORF">Clacol_009501</name>
</gene>
<reference evidence="2" key="1">
    <citation type="submission" date="2021-10" db="EMBL/GenBank/DDBJ databases">
        <title>De novo Genome Assembly of Clathrus columnatus (Basidiomycota, Fungi) Using Illumina and Nanopore Sequence Data.</title>
        <authorList>
            <person name="Ogiso-Tanaka E."/>
            <person name="Itagaki H."/>
            <person name="Hosoya T."/>
            <person name="Hosaka K."/>
        </authorList>
    </citation>
    <scope>NUCLEOTIDE SEQUENCE</scope>
    <source>
        <strain evidence="2">MO-923</strain>
    </source>
</reference>
<accession>A0AAV5ALB2</accession>
<organism evidence="2 3">
    <name type="scientific">Clathrus columnatus</name>
    <dbReference type="NCBI Taxonomy" id="1419009"/>
    <lineage>
        <taxon>Eukaryota</taxon>
        <taxon>Fungi</taxon>
        <taxon>Dikarya</taxon>
        <taxon>Basidiomycota</taxon>
        <taxon>Agaricomycotina</taxon>
        <taxon>Agaricomycetes</taxon>
        <taxon>Phallomycetidae</taxon>
        <taxon>Phallales</taxon>
        <taxon>Clathraceae</taxon>
        <taxon>Clathrus</taxon>
    </lineage>
</organism>
<keyword evidence="3" id="KW-1185">Reference proteome</keyword>